<protein>
    <submittedName>
        <fullName evidence="1">Uncharacterized protein</fullName>
    </submittedName>
</protein>
<reference evidence="1 2" key="2">
    <citation type="submission" date="2019-04" db="EMBL/GenBank/DDBJ databases">
        <authorList>
            <person name="Yang S."/>
            <person name="Wei W."/>
        </authorList>
    </citation>
    <scope>NUCLEOTIDE SEQUENCE [LARGE SCALE GENOMIC DNA]</scope>
    <source>
        <strain evidence="2">ZP60</strain>
    </source>
</reference>
<dbReference type="OMA" id="WEQIGID"/>
<accession>A0A4D6K8G4</accession>
<dbReference type="EMBL" id="CP039375">
    <property type="protein sequence ID" value="QCD64477.1"/>
    <property type="molecule type" value="Genomic_DNA"/>
</dbReference>
<dbReference type="Proteomes" id="UP000297053">
    <property type="component" value="Chromosome"/>
</dbReference>
<dbReference type="KEGG" id="halz:E5139_02045"/>
<evidence type="ECO:0000313" key="1">
    <source>
        <dbReference type="EMBL" id="QCD64477.1"/>
    </source>
</evidence>
<name>A0A4D6K8G4_9EURY</name>
<proteinExistence type="predicted"/>
<dbReference type="AlphaFoldDB" id="A0A4D6K8G4"/>
<reference evidence="1 2" key="1">
    <citation type="submission" date="2019-04" db="EMBL/GenBank/DDBJ databases">
        <title>Complete genome sequence of Arthrobacter sp. ZXY-2 associated with effective atrazine degradation and salt adaptation.</title>
        <authorList>
            <person name="Zhao X."/>
        </authorList>
    </citation>
    <scope>NUCLEOTIDE SEQUENCE [LARGE SCALE GENOMIC DNA]</scope>
    <source>
        <strain evidence="2">ZP60</strain>
    </source>
</reference>
<dbReference type="RefSeq" id="WP_015763899.1">
    <property type="nucleotide sequence ID" value="NZ_CP039375.1"/>
</dbReference>
<dbReference type="SUPFAM" id="SSF69322">
    <property type="entry name" value="Tricorn protease domain 2"/>
    <property type="match status" value="1"/>
</dbReference>
<evidence type="ECO:0000313" key="2">
    <source>
        <dbReference type="Proteomes" id="UP000297053"/>
    </source>
</evidence>
<sequence length="322" mass="33678">MIDEHNVGRRQFLVGLGAAGTTLAGCQTTQQTPHGWIDVDTPTRMGLTDAVMSVDGPFAVGESGLVLTRNGDAWEAVVSDGPTGGENPLAAVDATDDGRYLWLCGSSGVVGRYDVRGGSVTDLSAPRQKTSSWTDVAVSGRANGETVYLINSSGELLTGHWSNGRVRWRETVTKPTGGESASAVDVADGTVYVVDTGGTVVRNSGSRWTPIGIRGAEGGLTDIAAIDGNHADATADDGSIFVYNGYNWLQLHASEKTLHAVDRMGGRGLAVGNSGDIFALEENNWTKEPTDTPKTLQGCALGRDTYSDVAVGSDGTILERFG</sequence>
<organism evidence="1 2">
    <name type="scientific">Halomicrobium mukohataei</name>
    <dbReference type="NCBI Taxonomy" id="57705"/>
    <lineage>
        <taxon>Archaea</taxon>
        <taxon>Methanobacteriati</taxon>
        <taxon>Methanobacteriota</taxon>
        <taxon>Stenosarchaea group</taxon>
        <taxon>Halobacteria</taxon>
        <taxon>Halobacteriales</taxon>
        <taxon>Haloarculaceae</taxon>
        <taxon>Halomicrobium</taxon>
    </lineage>
</organism>
<dbReference type="GeneID" id="42177680"/>
<gene>
    <name evidence="1" type="ORF">E5139_02045</name>
</gene>